<proteinExistence type="predicted"/>
<accession>A0AC34RP18</accession>
<reference evidence="2" key="1">
    <citation type="submission" date="2022-11" db="UniProtKB">
        <authorList>
            <consortium name="WormBaseParasite"/>
        </authorList>
    </citation>
    <scope>IDENTIFICATION</scope>
</reference>
<evidence type="ECO:0000313" key="1">
    <source>
        <dbReference type="Proteomes" id="UP000887576"/>
    </source>
</evidence>
<organism evidence="1 2">
    <name type="scientific">Panagrolaimus sp. JU765</name>
    <dbReference type="NCBI Taxonomy" id="591449"/>
    <lineage>
        <taxon>Eukaryota</taxon>
        <taxon>Metazoa</taxon>
        <taxon>Ecdysozoa</taxon>
        <taxon>Nematoda</taxon>
        <taxon>Chromadorea</taxon>
        <taxon>Rhabditida</taxon>
        <taxon>Tylenchina</taxon>
        <taxon>Panagrolaimomorpha</taxon>
        <taxon>Panagrolaimoidea</taxon>
        <taxon>Panagrolaimidae</taxon>
        <taxon>Panagrolaimus</taxon>
    </lineage>
</organism>
<dbReference type="WBParaSite" id="JU765_v2.g8809.t1">
    <property type="protein sequence ID" value="JU765_v2.g8809.t1"/>
    <property type="gene ID" value="JU765_v2.g8809"/>
</dbReference>
<protein>
    <submittedName>
        <fullName evidence="2">N-acetylgalactosaminide beta-1,3-galactosyltransferase</fullName>
    </submittedName>
</protein>
<dbReference type="Proteomes" id="UP000887576">
    <property type="component" value="Unplaced"/>
</dbReference>
<sequence>MYGFYHAFKRISTDFDWYMKADDDSYVFMDNLYAYLNQLDPTKPYYLGYRWKGFIDHGYNSGGVYILSKAAVTLFIEKLMMNDTTCAYNQYEDLGIGACLNHIGIFPHNTTDSQGKERFLVYDPIRVYHGGLSDNDINLKGFDAFSAETISFHHMEPSNLIFTHIIRRFIKYPLQLSAPMSQTNQMPVNSPMSVSAPISVPVQNPGPVPVLRNNPIAMPSPMLQPQPSVMQAPLPVPASMPKPVPLPVPMPNSGQMPVQGPAALFMPAPLPRTDQVAIPAPIYQPMAQANQVPVNSAVSMPQAAPISMPVQNSVPKTNQIFMPAPIPVLMPGPGSLSAAQAQAMPILRPNQVPVPSHYNFGKN</sequence>
<evidence type="ECO:0000313" key="2">
    <source>
        <dbReference type="WBParaSite" id="JU765_v2.g8809.t1"/>
    </source>
</evidence>
<name>A0AC34RP18_9BILA</name>